<dbReference type="EMBL" id="JBBNAF010000003">
    <property type="protein sequence ID" value="KAK9159554.1"/>
    <property type="molecule type" value="Genomic_DNA"/>
</dbReference>
<dbReference type="AlphaFoldDB" id="A0AAP0KZ02"/>
<evidence type="ECO:0000313" key="2">
    <source>
        <dbReference type="Proteomes" id="UP001420932"/>
    </source>
</evidence>
<dbReference type="Proteomes" id="UP001420932">
    <property type="component" value="Unassembled WGS sequence"/>
</dbReference>
<sequence length="98" mass="11433">MAPTLHWLPDQIKHLTTIESLCLRLPSLIELPDWLGDFSLLRQLDLSYCKTLTHLPSTMRDLAPKELNIYRCDQLVPKCAKDGEEWHKISHIPKFCHD</sequence>
<accession>A0AAP0KZ02</accession>
<dbReference type="SUPFAM" id="SSF52047">
    <property type="entry name" value="RNI-like"/>
    <property type="match status" value="1"/>
</dbReference>
<organism evidence="1 2">
    <name type="scientific">Stephania yunnanensis</name>
    <dbReference type="NCBI Taxonomy" id="152371"/>
    <lineage>
        <taxon>Eukaryota</taxon>
        <taxon>Viridiplantae</taxon>
        <taxon>Streptophyta</taxon>
        <taxon>Embryophyta</taxon>
        <taxon>Tracheophyta</taxon>
        <taxon>Spermatophyta</taxon>
        <taxon>Magnoliopsida</taxon>
        <taxon>Ranunculales</taxon>
        <taxon>Menispermaceae</taxon>
        <taxon>Menispermoideae</taxon>
        <taxon>Cissampelideae</taxon>
        <taxon>Stephania</taxon>
    </lineage>
</organism>
<gene>
    <name evidence="1" type="ORF">Syun_005895</name>
</gene>
<reference evidence="1 2" key="1">
    <citation type="submission" date="2024-01" db="EMBL/GenBank/DDBJ databases">
        <title>Genome assemblies of Stephania.</title>
        <authorList>
            <person name="Yang L."/>
        </authorList>
    </citation>
    <scope>NUCLEOTIDE SEQUENCE [LARGE SCALE GENOMIC DNA]</scope>
    <source>
        <strain evidence="1">YNDBR</strain>
        <tissue evidence="1">Leaf</tissue>
    </source>
</reference>
<dbReference type="InterPro" id="IPR032675">
    <property type="entry name" value="LRR_dom_sf"/>
</dbReference>
<dbReference type="Gene3D" id="3.80.10.10">
    <property type="entry name" value="Ribonuclease Inhibitor"/>
    <property type="match status" value="1"/>
</dbReference>
<proteinExistence type="predicted"/>
<protein>
    <submittedName>
        <fullName evidence="1">Uncharacterized protein</fullName>
    </submittedName>
</protein>
<name>A0AAP0KZ02_9MAGN</name>
<evidence type="ECO:0000313" key="1">
    <source>
        <dbReference type="EMBL" id="KAK9159554.1"/>
    </source>
</evidence>
<dbReference type="PANTHER" id="PTHR36766">
    <property type="entry name" value="PLANT BROAD-SPECTRUM MILDEW RESISTANCE PROTEIN RPW8"/>
    <property type="match status" value="1"/>
</dbReference>
<dbReference type="PANTHER" id="PTHR36766:SF70">
    <property type="entry name" value="DISEASE RESISTANCE PROTEIN RGA4"/>
    <property type="match status" value="1"/>
</dbReference>
<keyword evidence="2" id="KW-1185">Reference proteome</keyword>
<comment type="caution">
    <text evidence="1">The sequence shown here is derived from an EMBL/GenBank/DDBJ whole genome shotgun (WGS) entry which is preliminary data.</text>
</comment>